<protein>
    <recommendedName>
        <fullName evidence="2">Single-stranded DNA-binding protein</fullName>
    </recommendedName>
</protein>
<dbReference type="RefSeq" id="WP_114260030.1">
    <property type="nucleotide sequence ID" value="NZ_JAGYDS010000003.1"/>
</dbReference>
<sequence length="102" mass="11264">MSIVIRGKFLGARNREFTNSQGNYSFYEIGIENSRPDGWGGSQSVQTAIRVPKKLVDSGILNKISVLQGKNVEIPIWADAYVGKNGAAINFFLESDQITEIK</sequence>
<dbReference type="AlphaFoldDB" id="A0A486UFY7"/>
<evidence type="ECO:0008006" key="2">
    <source>
        <dbReference type="Google" id="ProtNLM"/>
    </source>
</evidence>
<reference evidence="1" key="1">
    <citation type="submission" date="2019-03" db="EMBL/GenBank/DDBJ databases">
        <authorList>
            <consortium name="Pathogen Informatics"/>
        </authorList>
    </citation>
    <scope>NUCLEOTIDE SEQUENCE</scope>
    <source>
        <strain evidence="1">5012STDY7626362</strain>
    </source>
</reference>
<name>A0A486UFY7_KLEPN</name>
<dbReference type="EMBL" id="CAAHDH010000001">
    <property type="protein sequence ID" value="VGM37294.1"/>
    <property type="molecule type" value="Genomic_DNA"/>
</dbReference>
<proteinExistence type="predicted"/>
<evidence type="ECO:0000313" key="1">
    <source>
        <dbReference type="EMBL" id="VGM37294.1"/>
    </source>
</evidence>
<dbReference type="Pfam" id="PF17426">
    <property type="entry name" value="Putative_G5P"/>
    <property type="match status" value="1"/>
</dbReference>
<accession>A0A486UFY7</accession>
<gene>
    <name evidence="1" type="ORF">SAMEA4873563_00950</name>
</gene>
<dbReference type="InterPro" id="IPR035411">
    <property type="entry name" value="Putative_G5P"/>
</dbReference>
<organism evidence="1">
    <name type="scientific">Klebsiella pneumoniae</name>
    <dbReference type="NCBI Taxonomy" id="573"/>
    <lineage>
        <taxon>Bacteria</taxon>
        <taxon>Pseudomonadati</taxon>
        <taxon>Pseudomonadota</taxon>
        <taxon>Gammaproteobacteria</taxon>
        <taxon>Enterobacterales</taxon>
        <taxon>Enterobacteriaceae</taxon>
        <taxon>Klebsiella/Raoultella group</taxon>
        <taxon>Klebsiella</taxon>
        <taxon>Klebsiella pneumoniae complex</taxon>
    </lineage>
</organism>